<dbReference type="EMBL" id="CM017328">
    <property type="protein sequence ID" value="KAE8123847.1"/>
    <property type="molecule type" value="Genomic_DNA"/>
</dbReference>
<organism evidence="2 3">
    <name type="scientific">Carpinus fangiana</name>
    <dbReference type="NCBI Taxonomy" id="176857"/>
    <lineage>
        <taxon>Eukaryota</taxon>
        <taxon>Viridiplantae</taxon>
        <taxon>Streptophyta</taxon>
        <taxon>Embryophyta</taxon>
        <taxon>Tracheophyta</taxon>
        <taxon>Spermatophyta</taxon>
        <taxon>Magnoliopsida</taxon>
        <taxon>eudicotyledons</taxon>
        <taxon>Gunneridae</taxon>
        <taxon>Pentapetalae</taxon>
        <taxon>rosids</taxon>
        <taxon>fabids</taxon>
        <taxon>Fagales</taxon>
        <taxon>Betulaceae</taxon>
        <taxon>Carpinus</taxon>
    </lineage>
</organism>
<keyword evidence="1" id="KW-1133">Transmembrane helix</keyword>
<proteinExistence type="inferred from homology"/>
<dbReference type="OrthoDB" id="10009287at2759"/>
<dbReference type="AlphaFoldDB" id="A0A5N6RPJ2"/>
<feature type="transmembrane region" description="Helical" evidence="1">
    <location>
        <begin position="12"/>
        <end position="32"/>
    </location>
</feature>
<dbReference type="GO" id="GO:0016020">
    <property type="term" value="C:membrane"/>
    <property type="evidence" value="ECO:0007669"/>
    <property type="project" value="UniProtKB-SubCell"/>
</dbReference>
<reference evidence="2 3" key="1">
    <citation type="submission" date="2019-06" db="EMBL/GenBank/DDBJ databases">
        <title>A chromosomal-level reference genome of Carpinus fangiana (Coryloideae, Betulaceae).</title>
        <authorList>
            <person name="Yang X."/>
            <person name="Wang Z."/>
            <person name="Zhang L."/>
            <person name="Hao G."/>
            <person name="Liu J."/>
            <person name="Yang Y."/>
        </authorList>
    </citation>
    <scope>NUCLEOTIDE SEQUENCE [LARGE SCALE GENOMIC DNA]</scope>
    <source>
        <strain evidence="2">Cfa_2016G</strain>
        <tissue evidence="2">Leaf</tissue>
    </source>
</reference>
<gene>
    <name evidence="2" type="ORF">FH972_018769</name>
</gene>
<evidence type="ECO:0000313" key="2">
    <source>
        <dbReference type="EMBL" id="KAE8123847.1"/>
    </source>
</evidence>
<dbReference type="PANTHER" id="PTHR12300">
    <property type="entry name" value="HVA22-LIKE PROTEINS"/>
    <property type="match status" value="1"/>
</dbReference>
<keyword evidence="1" id="KW-0472">Membrane</keyword>
<name>A0A5N6RPJ2_9ROSI</name>
<comment type="similarity">
    <text evidence="1">Belongs to the DP1 family.</text>
</comment>
<evidence type="ECO:0000256" key="1">
    <source>
        <dbReference type="RuleBase" id="RU362006"/>
    </source>
</evidence>
<dbReference type="Proteomes" id="UP000327013">
    <property type="component" value="Chromosome 8"/>
</dbReference>
<evidence type="ECO:0000313" key="3">
    <source>
        <dbReference type="Proteomes" id="UP000327013"/>
    </source>
</evidence>
<sequence>MESTSKLDDEQWLSYWILYSFLSLMEMLLQPILEWIPIWYDVKLLLVAWLVLPQFQGAAFLYERFVREQIKKYRGVRSDDHHHKSPNGKGKTKFVQFIVPKKGDHEAS</sequence>
<dbReference type="InterPro" id="IPR004345">
    <property type="entry name" value="TB2_DP1_HVA22"/>
</dbReference>
<keyword evidence="1" id="KW-0812">Transmembrane</keyword>
<dbReference type="PANTHER" id="PTHR12300:SF186">
    <property type="entry name" value="HVA22-LIKE PROTEIN"/>
    <property type="match status" value="1"/>
</dbReference>
<accession>A0A5N6RPJ2</accession>
<protein>
    <recommendedName>
        <fullName evidence="1">HVA22-like protein</fullName>
    </recommendedName>
</protein>
<dbReference type="Pfam" id="PF03134">
    <property type="entry name" value="TB2_DP1_HVA22"/>
    <property type="match status" value="1"/>
</dbReference>
<feature type="transmembrane region" description="Helical" evidence="1">
    <location>
        <begin position="44"/>
        <end position="62"/>
    </location>
</feature>
<comment type="subcellular location">
    <subcellularLocation>
        <location evidence="1">Membrane</location>
        <topology evidence="1">Multi-pass membrane protein</topology>
    </subcellularLocation>
</comment>
<keyword evidence="3" id="KW-1185">Reference proteome</keyword>